<evidence type="ECO:0000259" key="1">
    <source>
        <dbReference type="SMART" id="SM00507"/>
    </source>
</evidence>
<name>A0A4Z0PW89_9BACT</name>
<protein>
    <submittedName>
        <fullName evidence="2">HNH endonuclease</fullName>
    </submittedName>
</protein>
<dbReference type="Proteomes" id="UP000297549">
    <property type="component" value="Unassembled WGS sequence"/>
</dbReference>
<keyword evidence="2" id="KW-0255">Endonuclease</keyword>
<gene>
    <name evidence="2" type="ORF">E5K00_15860</name>
</gene>
<keyword evidence="3" id="KW-1185">Reference proteome</keyword>
<dbReference type="InterPro" id="IPR003615">
    <property type="entry name" value="HNH_nuc"/>
</dbReference>
<evidence type="ECO:0000313" key="3">
    <source>
        <dbReference type="Proteomes" id="UP000297549"/>
    </source>
</evidence>
<dbReference type="OrthoDB" id="2085958at2"/>
<dbReference type="RefSeq" id="WP_135464291.1">
    <property type="nucleotide sequence ID" value="NZ_SRLC01000002.1"/>
</dbReference>
<keyword evidence="2" id="KW-0378">Hydrolase</keyword>
<keyword evidence="2" id="KW-0540">Nuclease</keyword>
<evidence type="ECO:0000313" key="2">
    <source>
        <dbReference type="EMBL" id="TGE21745.1"/>
    </source>
</evidence>
<dbReference type="CDD" id="cd00085">
    <property type="entry name" value="HNHc"/>
    <property type="match status" value="1"/>
</dbReference>
<dbReference type="AlphaFoldDB" id="A0A4Z0PW89"/>
<dbReference type="GO" id="GO:0004519">
    <property type="term" value="F:endonuclease activity"/>
    <property type="evidence" value="ECO:0007669"/>
    <property type="project" value="UniProtKB-KW"/>
</dbReference>
<reference evidence="2 3" key="1">
    <citation type="submission" date="2019-04" db="EMBL/GenBank/DDBJ databases">
        <authorList>
            <person name="Feng G."/>
            <person name="Zhang J."/>
            <person name="Zhu H."/>
        </authorList>
    </citation>
    <scope>NUCLEOTIDE SEQUENCE [LARGE SCALE GENOMIC DNA]</scope>
    <source>
        <strain evidence="2 3">JCM 31653</strain>
    </source>
</reference>
<proteinExistence type="predicted"/>
<accession>A0A4Z0PW89</accession>
<dbReference type="SMART" id="SM00507">
    <property type="entry name" value="HNHc"/>
    <property type="match status" value="1"/>
</dbReference>
<comment type="caution">
    <text evidence="2">The sequence shown here is derived from an EMBL/GenBank/DDBJ whole genome shotgun (WGS) entry which is preliminary data.</text>
</comment>
<dbReference type="EMBL" id="SRLC01000002">
    <property type="protein sequence ID" value="TGE21745.1"/>
    <property type="molecule type" value="Genomic_DNA"/>
</dbReference>
<sequence length="170" mass="19273">MAAIRKCLSTDDEFRQAVAESLSVARVLNRIGLVPAGGNYRTVHARIARLGLDKSHFTGAAWNVGSRYRNVNKPANLEALLVEGSNYQTFKLKARLIAEGRFVRSCSACKLTHWQEQLIPLELDHVNGINNDNRIENLRLLCPNCHALTETYRGKNQKRARVVERYTRRS</sequence>
<organism evidence="2 3">
    <name type="scientific">Hymenobacter aquaticus</name>
    <dbReference type="NCBI Taxonomy" id="1867101"/>
    <lineage>
        <taxon>Bacteria</taxon>
        <taxon>Pseudomonadati</taxon>
        <taxon>Bacteroidota</taxon>
        <taxon>Cytophagia</taxon>
        <taxon>Cytophagales</taxon>
        <taxon>Hymenobacteraceae</taxon>
        <taxon>Hymenobacter</taxon>
    </lineage>
</organism>
<feature type="domain" description="HNH nuclease" evidence="1">
    <location>
        <begin position="91"/>
        <end position="147"/>
    </location>
</feature>